<feature type="active site" description="Proton donor/acceptor" evidence="12">
    <location>
        <position position="139"/>
    </location>
</feature>
<dbReference type="SUPFAM" id="SSF55347">
    <property type="entry name" value="Glyceraldehyde-3-phosphate dehydrogenase-like, C-terminal domain"/>
    <property type="match status" value="1"/>
</dbReference>
<feature type="binding site" evidence="12">
    <location>
        <position position="140"/>
    </location>
    <ligand>
        <name>(S)-2,3,4,5-tetrahydrodipicolinate</name>
        <dbReference type="ChEBI" id="CHEBI:16845"/>
    </ligand>
</feature>
<feature type="domain" description="Dihydrodipicolinate reductase C-terminal" evidence="14">
    <location>
        <begin position="110"/>
        <end position="239"/>
    </location>
</feature>
<dbReference type="GO" id="GO:0019877">
    <property type="term" value="P:diaminopimelate biosynthetic process"/>
    <property type="evidence" value="ECO:0007669"/>
    <property type="project" value="UniProtKB-UniRule"/>
</dbReference>
<dbReference type="GO" id="GO:0016726">
    <property type="term" value="F:oxidoreductase activity, acting on CH or CH2 groups, NAD or NADP as acceptor"/>
    <property type="evidence" value="ECO:0007669"/>
    <property type="project" value="UniProtKB-UniRule"/>
</dbReference>
<comment type="pathway">
    <text evidence="8 12">Amino-acid biosynthesis; L-lysine biosynthesis via DAP pathway; (S)-tetrahydrodipicolinate from L-aspartate: step 4/4.</text>
</comment>
<comment type="subunit">
    <text evidence="12">Homotetramer.</text>
</comment>
<evidence type="ECO:0000259" key="13">
    <source>
        <dbReference type="Pfam" id="PF01113"/>
    </source>
</evidence>
<evidence type="ECO:0000256" key="5">
    <source>
        <dbReference type="ARBA" id="ARBA00023002"/>
    </source>
</evidence>
<reference evidence="15 16" key="1">
    <citation type="journal article" date="2016" name="Nat. Commun.">
        <title>Thousands of microbial genomes shed light on interconnected biogeochemical processes in an aquifer system.</title>
        <authorList>
            <person name="Anantharaman K."/>
            <person name="Brown C.T."/>
            <person name="Hug L.A."/>
            <person name="Sharon I."/>
            <person name="Castelle C.J."/>
            <person name="Probst A.J."/>
            <person name="Thomas B.C."/>
            <person name="Singh A."/>
            <person name="Wilkins M.J."/>
            <person name="Karaoz U."/>
            <person name="Brodie E.L."/>
            <person name="Williams K.H."/>
            <person name="Hubbard S.S."/>
            <person name="Banfield J.F."/>
        </authorList>
    </citation>
    <scope>NUCLEOTIDE SEQUENCE [LARGE SCALE GENOMIC DNA]</scope>
</reference>
<keyword evidence="3 12" id="KW-0521">NADP</keyword>
<dbReference type="PIRSF" id="PIRSF000161">
    <property type="entry name" value="DHPR"/>
    <property type="match status" value="1"/>
</dbReference>
<dbReference type="GO" id="GO:0051287">
    <property type="term" value="F:NAD binding"/>
    <property type="evidence" value="ECO:0007669"/>
    <property type="project" value="UniProtKB-UniRule"/>
</dbReference>
<dbReference type="CDD" id="cd02274">
    <property type="entry name" value="DHDPR_N"/>
    <property type="match status" value="1"/>
</dbReference>
<evidence type="ECO:0000313" key="16">
    <source>
        <dbReference type="Proteomes" id="UP000178449"/>
    </source>
</evidence>
<dbReference type="NCBIfam" id="TIGR00036">
    <property type="entry name" value="dapB"/>
    <property type="match status" value="1"/>
</dbReference>
<comment type="caution">
    <text evidence="12">Was originally thought to be a dihydrodipicolinate reductase (DHDPR), catalyzing the conversion of dihydrodipicolinate to tetrahydrodipicolinate. However, it was shown in E.coli that the substrate of the enzymatic reaction is not dihydrodipicolinate (DHDP) but in fact (2S,4S)-4-hydroxy-2,3,4,5-tetrahydrodipicolinic acid (HTPA), the product released by the DapA-catalyzed reaction.</text>
</comment>
<dbReference type="UniPathway" id="UPA00034">
    <property type="reaction ID" value="UER00018"/>
</dbReference>
<dbReference type="STRING" id="1817772.A2527_13535"/>
<comment type="catalytic activity">
    <reaction evidence="10 12">
        <text>(S)-2,3,4,5-tetrahydrodipicolinate + NADP(+) + H2O = (2S,4S)-4-hydroxy-2,3,4,5-tetrahydrodipicolinate + NADPH + H(+)</text>
        <dbReference type="Rhea" id="RHEA:35331"/>
        <dbReference type="ChEBI" id="CHEBI:15377"/>
        <dbReference type="ChEBI" id="CHEBI:15378"/>
        <dbReference type="ChEBI" id="CHEBI:16845"/>
        <dbReference type="ChEBI" id="CHEBI:57783"/>
        <dbReference type="ChEBI" id="CHEBI:58349"/>
        <dbReference type="ChEBI" id="CHEBI:67139"/>
        <dbReference type="EC" id="1.17.1.8"/>
    </reaction>
</comment>
<comment type="caution">
    <text evidence="15">The sequence shown here is derived from an EMBL/GenBank/DDBJ whole genome shotgun (WGS) entry which is preliminary data.</text>
</comment>
<accession>A0A1F6G575</accession>
<dbReference type="GO" id="GO:0008839">
    <property type="term" value="F:4-hydroxy-tetrahydrodipicolinate reductase"/>
    <property type="evidence" value="ECO:0007669"/>
    <property type="project" value="UniProtKB-UniRule"/>
</dbReference>
<dbReference type="InterPro" id="IPR022663">
    <property type="entry name" value="DapB_C"/>
</dbReference>
<name>A0A1F6G575_9PROT</name>
<feature type="domain" description="Dihydrodipicolinate reductase N-terminal" evidence="13">
    <location>
        <begin position="1"/>
        <end position="107"/>
    </location>
</feature>
<dbReference type="AlphaFoldDB" id="A0A1F6G575"/>
<keyword evidence="6 12" id="KW-0520">NAD</keyword>
<comment type="function">
    <text evidence="12">Catalyzes the conversion of 4-hydroxy-tetrahydrodipicolinate (HTPA) to tetrahydrodipicolinate.</text>
</comment>
<dbReference type="PANTHER" id="PTHR20836:SF0">
    <property type="entry name" value="4-HYDROXY-TETRAHYDRODIPICOLINATE REDUCTASE 1, CHLOROPLASTIC-RELATED"/>
    <property type="match status" value="1"/>
</dbReference>
<dbReference type="InterPro" id="IPR000846">
    <property type="entry name" value="DapB_N"/>
</dbReference>
<feature type="binding site" evidence="12">
    <location>
        <position position="29"/>
    </location>
    <ligand>
        <name>NADP(+)</name>
        <dbReference type="ChEBI" id="CHEBI:58349"/>
    </ligand>
</feature>
<gene>
    <name evidence="12" type="primary">dapB</name>
    <name evidence="15" type="ORF">A2527_13535</name>
</gene>
<evidence type="ECO:0000256" key="6">
    <source>
        <dbReference type="ARBA" id="ARBA00023027"/>
    </source>
</evidence>
<dbReference type="GO" id="GO:0009089">
    <property type="term" value="P:lysine biosynthetic process via diaminopimelate"/>
    <property type="evidence" value="ECO:0007669"/>
    <property type="project" value="UniProtKB-UniRule"/>
</dbReference>
<dbReference type="EMBL" id="MFNE01000052">
    <property type="protein sequence ID" value="OGG93265.1"/>
    <property type="molecule type" value="Genomic_DNA"/>
</dbReference>
<sequence>MKIALIGYGKMGRMIDEMSERAGVQVVARIDPNTPDAEYQEVNAHSLREAEVAICFTNPDSALKNIEAVLAAGKDLVMGTTGWTEHKDRVAEMVKDANLGMVYSSNFSIGVNLFFHIVAEAAKVMNHFDMYDVMGLEAHHRQKHDSPSGTAVTLGELLLEHLDRKSILATQRLDRQPEHGELHFASIRGGHVPGTHSVWFDSEFDQIELTHRARTRGGFASGALVAAQWIKGKKGFFTEREMMARLLG</sequence>
<dbReference type="HAMAP" id="MF_00102">
    <property type="entry name" value="DapB"/>
    <property type="match status" value="1"/>
</dbReference>
<dbReference type="PANTHER" id="PTHR20836">
    <property type="entry name" value="DIHYDRODIPICOLINATE REDUCTASE"/>
    <property type="match status" value="1"/>
</dbReference>
<evidence type="ECO:0000256" key="8">
    <source>
        <dbReference type="ARBA" id="ARBA00037922"/>
    </source>
</evidence>
<comment type="caution">
    <text evidence="12">Lacks conserved residue(s) required for the propagation of feature annotation.</text>
</comment>
<comment type="catalytic activity">
    <reaction evidence="11 12">
        <text>(S)-2,3,4,5-tetrahydrodipicolinate + NAD(+) + H2O = (2S,4S)-4-hydroxy-2,3,4,5-tetrahydrodipicolinate + NADH + H(+)</text>
        <dbReference type="Rhea" id="RHEA:35323"/>
        <dbReference type="ChEBI" id="CHEBI:15377"/>
        <dbReference type="ChEBI" id="CHEBI:15378"/>
        <dbReference type="ChEBI" id="CHEBI:16845"/>
        <dbReference type="ChEBI" id="CHEBI:57540"/>
        <dbReference type="ChEBI" id="CHEBI:57945"/>
        <dbReference type="ChEBI" id="CHEBI:67139"/>
        <dbReference type="EC" id="1.17.1.8"/>
    </reaction>
</comment>
<dbReference type="InterPro" id="IPR036291">
    <property type="entry name" value="NAD(P)-bd_dom_sf"/>
</dbReference>
<keyword evidence="2 12" id="KW-0028">Amino-acid biosynthesis</keyword>
<evidence type="ECO:0000256" key="9">
    <source>
        <dbReference type="ARBA" id="ARBA00038983"/>
    </source>
</evidence>
<dbReference type="GO" id="GO:0005829">
    <property type="term" value="C:cytosol"/>
    <property type="evidence" value="ECO:0007669"/>
    <property type="project" value="TreeGrafter"/>
</dbReference>
<keyword evidence="12" id="KW-0963">Cytoplasm</keyword>
<evidence type="ECO:0000313" key="15">
    <source>
        <dbReference type="EMBL" id="OGG93265.1"/>
    </source>
</evidence>
<dbReference type="Pfam" id="PF05173">
    <property type="entry name" value="DapB_C"/>
    <property type="match status" value="1"/>
</dbReference>
<dbReference type="Proteomes" id="UP000178449">
    <property type="component" value="Unassembled WGS sequence"/>
</dbReference>
<dbReference type="Gene3D" id="3.30.360.10">
    <property type="entry name" value="Dihydrodipicolinate Reductase, domain 2"/>
    <property type="match status" value="1"/>
</dbReference>
<proteinExistence type="inferred from homology"/>
<comment type="similarity">
    <text evidence="1 12">Belongs to the DapB family.</text>
</comment>
<feature type="binding site" evidence="12">
    <location>
        <begin position="149"/>
        <end position="150"/>
    </location>
    <ligand>
        <name>(S)-2,3,4,5-tetrahydrodipicolinate</name>
        <dbReference type="ChEBI" id="CHEBI:16845"/>
    </ligand>
</feature>
<evidence type="ECO:0000256" key="4">
    <source>
        <dbReference type="ARBA" id="ARBA00022915"/>
    </source>
</evidence>
<evidence type="ECO:0000256" key="12">
    <source>
        <dbReference type="HAMAP-Rule" id="MF_00102"/>
    </source>
</evidence>
<evidence type="ECO:0000256" key="3">
    <source>
        <dbReference type="ARBA" id="ARBA00022857"/>
    </source>
</evidence>
<dbReference type="SUPFAM" id="SSF51735">
    <property type="entry name" value="NAD(P)-binding Rossmann-fold domains"/>
    <property type="match status" value="1"/>
</dbReference>
<dbReference type="InterPro" id="IPR023940">
    <property type="entry name" value="DHDPR_bac"/>
</dbReference>
<dbReference type="EC" id="1.17.1.8" evidence="9 12"/>
<protein>
    <recommendedName>
        <fullName evidence="9 12">4-hydroxy-tetrahydrodipicolinate reductase</fullName>
        <shortName evidence="12">HTPA reductase</shortName>
        <ecNumber evidence="9 12">1.17.1.8</ecNumber>
    </recommendedName>
</protein>
<organism evidence="15 16">
    <name type="scientific">Candidatus Lambdaproteobacteria bacterium RIFOXYD2_FULL_50_16</name>
    <dbReference type="NCBI Taxonomy" id="1817772"/>
    <lineage>
        <taxon>Bacteria</taxon>
        <taxon>Pseudomonadati</taxon>
        <taxon>Pseudomonadota</taxon>
        <taxon>Candidatus Lambdaproteobacteria</taxon>
    </lineage>
</organism>
<evidence type="ECO:0000256" key="1">
    <source>
        <dbReference type="ARBA" id="ARBA00006642"/>
    </source>
</evidence>
<keyword evidence="5 12" id="KW-0560">Oxidoreductase</keyword>
<keyword evidence="4 12" id="KW-0220">Diaminopimelate biosynthesis</keyword>
<dbReference type="Pfam" id="PF01113">
    <property type="entry name" value="DapB_N"/>
    <property type="match status" value="1"/>
</dbReference>
<dbReference type="Gene3D" id="3.40.50.720">
    <property type="entry name" value="NAD(P)-binding Rossmann-like Domain"/>
    <property type="match status" value="1"/>
</dbReference>
<evidence type="ECO:0000256" key="2">
    <source>
        <dbReference type="ARBA" id="ARBA00022605"/>
    </source>
</evidence>
<dbReference type="GO" id="GO:0050661">
    <property type="term" value="F:NADP binding"/>
    <property type="evidence" value="ECO:0007669"/>
    <property type="project" value="UniProtKB-UniRule"/>
</dbReference>
<keyword evidence="7 12" id="KW-0457">Lysine biosynthesis</keyword>
<evidence type="ECO:0000256" key="10">
    <source>
        <dbReference type="ARBA" id="ARBA00049080"/>
    </source>
</evidence>
<evidence type="ECO:0000256" key="11">
    <source>
        <dbReference type="ARBA" id="ARBA00049396"/>
    </source>
</evidence>
<feature type="active site" description="Proton donor" evidence="12">
    <location>
        <position position="143"/>
    </location>
</feature>
<evidence type="ECO:0000256" key="7">
    <source>
        <dbReference type="ARBA" id="ARBA00023154"/>
    </source>
</evidence>
<evidence type="ECO:0000259" key="14">
    <source>
        <dbReference type="Pfam" id="PF05173"/>
    </source>
</evidence>
<comment type="subcellular location">
    <subcellularLocation>
        <location evidence="12">Cytoplasm</location>
    </subcellularLocation>
</comment>
<feature type="binding site" evidence="12">
    <location>
        <begin position="79"/>
        <end position="81"/>
    </location>
    <ligand>
        <name>NAD(+)</name>
        <dbReference type="ChEBI" id="CHEBI:57540"/>
    </ligand>
</feature>
<feature type="binding site" evidence="12">
    <location>
        <begin position="104"/>
        <end position="107"/>
    </location>
    <ligand>
        <name>NAD(+)</name>
        <dbReference type="ChEBI" id="CHEBI:57540"/>
    </ligand>
</feature>